<dbReference type="EMBL" id="JAHZIK010000137">
    <property type="protein sequence ID" value="MBW7453964.1"/>
    <property type="molecule type" value="Genomic_DNA"/>
</dbReference>
<gene>
    <name evidence="1" type="ORF">K0U00_07930</name>
</gene>
<reference evidence="1 2" key="1">
    <citation type="submission" date="2021-07" db="EMBL/GenBank/DDBJ databases">
        <title>Paenibacillus radiodurans sp. nov., isolated from the southeastern edge of Tengger Desert.</title>
        <authorList>
            <person name="Zhang G."/>
        </authorList>
    </citation>
    <scope>NUCLEOTIDE SEQUENCE [LARGE SCALE GENOMIC DNA]</scope>
    <source>
        <strain evidence="1 2">CCM 7311</strain>
    </source>
</reference>
<dbReference type="InterPro" id="IPR021617">
    <property type="entry name" value="DUF3231"/>
</dbReference>
<proteinExistence type="predicted"/>
<dbReference type="RefSeq" id="WP_210040183.1">
    <property type="nucleotide sequence ID" value="NZ_JBHLVU010000007.1"/>
</dbReference>
<evidence type="ECO:0000313" key="2">
    <source>
        <dbReference type="Proteomes" id="UP001519887"/>
    </source>
</evidence>
<dbReference type="InterPro" id="IPR012347">
    <property type="entry name" value="Ferritin-like"/>
</dbReference>
<evidence type="ECO:0000313" key="1">
    <source>
        <dbReference type="EMBL" id="MBW7453964.1"/>
    </source>
</evidence>
<name>A0ABS7BZ95_9BACL</name>
<keyword evidence="2" id="KW-1185">Reference proteome</keyword>
<dbReference type="Proteomes" id="UP001519887">
    <property type="component" value="Unassembled WGS sequence"/>
</dbReference>
<dbReference type="Pfam" id="PF11553">
    <property type="entry name" value="DUF3231"/>
    <property type="match status" value="2"/>
</dbReference>
<sequence length="335" mass="38305">MRTKQKVGLTASEIAALWSAYISCSMAICLSQYFSKYLEDKEARSLLEESLKRYQAHLKNITHIFTEEKFPVPRGYNDDDVDLSAPSLFFGLFPLSYVYSVSRMDLISYSAYTTSAAREDVRALFSDWMQFSLEMFNKATDLMLSKGIYDRPAFIPYPEHVSFMNDKPGMLTEWFKPKRPLNVLEISDIFFNLERNNYAVILLTGFSQIIRDDQIKQYLLRGKKLANKHIEFLNEILIQDDLLGNNMVNTDVTTSTVSPFSERLILGIITLTNSAAVSFLGRSLSTATRTDLTVEYSKLLLEVLKYGKDGMDLLIERGWMEEPPHAPDRKKLAGV</sequence>
<comment type="caution">
    <text evidence="1">The sequence shown here is derived from an EMBL/GenBank/DDBJ whole genome shotgun (WGS) entry which is preliminary data.</text>
</comment>
<dbReference type="Gene3D" id="1.20.1260.10">
    <property type="match status" value="2"/>
</dbReference>
<accession>A0ABS7BZ95</accession>
<organism evidence="1 2">
    <name type="scientific">Paenibacillus sepulcri</name>
    <dbReference type="NCBI Taxonomy" id="359917"/>
    <lineage>
        <taxon>Bacteria</taxon>
        <taxon>Bacillati</taxon>
        <taxon>Bacillota</taxon>
        <taxon>Bacilli</taxon>
        <taxon>Bacillales</taxon>
        <taxon>Paenibacillaceae</taxon>
        <taxon>Paenibacillus</taxon>
    </lineage>
</organism>
<protein>
    <submittedName>
        <fullName evidence="1">DUF3231 family protein</fullName>
    </submittedName>
</protein>